<gene>
    <name evidence="20" type="ORF">CH338_01265</name>
</gene>
<evidence type="ECO:0000259" key="19">
    <source>
        <dbReference type="PROSITE" id="PS50839"/>
    </source>
</evidence>
<keyword evidence="12" id="KW-0418">Kinase</keyword>
<dbReference type="CDD" id="cd00130">
    <property type="entry name" value="PAS"/>
    <property type="match status" value="1"/>
</dbReference>
<evidence type="ECO:0000256" key="12">
    <source>
        <dbReference type="ARBA" id="ARBA00022777"/>
    </source>
</evidence>
<evidence type="ECO:0000313" key="21">
    <source>
        <dbReference type="Proteomes" id="UP000248863"/>
    </source>
</evidence>
<dbReference type="OrthoDB" id="341208at2"/>
<keyword evidence="7" id="KW-0288">FMN</keyword>
<dbReference type="EC" id="2.7.13.3" evidence="3"/>
<dbReference type="Gene3D" id="3.30.450.350">
    <property type="entry name" value="CHASE domain"/>
    <property type="match status" value="1"/>
</dbReference>
<dbReference type="Pfam" id="PF07536">
    <property type="entry name" value="HWE_HK"/>
    <property type="match status" value="1"/>
</dbReference>
<evidence type="ECO:0000256" key="16">
    <source>
        <dbReference type="ARBA" id="ARBA00023136"/>
    </source>
</evidence>
<evidence type="ECO:0000256" key="3">
    <source>
        <dbReference type="ARBA" id="ARBA00012438"/>
    </source>
</evidence>
<dbReference type="SMART" id="SM01079">
    <property type="entry name" value="CHASE"/>
    <property type="match status" value="1"/>
</dbReference>
<evidence type="ECO:0000256" key="10">
    <source>
        <dbReference type="ARBA" id="ARBA00022737"/>
    </source>
</evidence>
<feature type="domain" description="CHASE" evidence="19">
    <location>
        <begin position="130"/>
        <end position="234"/>
    </location>
</feature>
<evidence type="ECO:0000256" key="4">
    <source>
        <dbReference type="ARBA" id="ARBA00021740"/>
    </source>
</evidence>
<evidence type="ECO:0000256" key="8">
    <source>
        <dbReference type="ARBA" id="ARBA00022679"/>
    </source>
</evidence>
<dbReference type="RefSeq" id="WP_146618609.1">
    <property type="nucleotide sequence ID" value="NZ_NHSK01000076.1"/>
</dbReference>
<dbReference type="Proteomes" id="UP000248863">
    <property type="component" value="Unassembled WGS sequence"/>
</dbReference>
<dbReference type="GO" id="GO:0005524">
    <property type="term" value="F:ATP binding"/>
    <property type="evidence" value="ECO:0007669"/>
    <property type="project" value="UniProtKB-KW"/>
</dbReference>
<dbReference type="InterPro" id="IPR042240">
    <property type="entry name" value="CHASE_sf"/>
</dbReference>
<dbReference type="InterPro" id="IPR011102">
    <property type="entry name" value="Sig_transdc_His_kinase_HWE"/>
</dbReference>
<dbReference type="PROSITE" id="PS50839">
    <property type="entry name" value="CHASE"/>
    <property type="match status" value="1"/>
</dbReference>
<dbReference type="SMART" id="SM00911">
    <property type="entry name" value="HWE_HK"/>
    <property type="match status" value="1"/>
</dbReference>
<comment type="catalytic activity">
    <reaction evidence="1">
        <text>ATP + protein L-histidine = ADP + protein N-phospho-L-histidine.</text>
        <dbReference type="EC" id="2.7.13.3"/>
    </reaction>
</comment>
<dbReference type="InterPro" id="IPR006189">
    <property type="entry name" value="CHASE_dom"/>
</dbReference>
<keyword evidence="13" id="KW-0067">ATP-binding</keyword>
<evidence type="ECO:0000256" key="14">
    <source>
        <dbReference type="ARBA" id="ARBA00022989"/>
    </source>
</evidence>
<evidence type="ECO:0000256" key="1">
    <source>
        <dbReference type="ARBA" id="ARBA00000085"/>
    </source>
</evidence>
<keyword evidence="8" id="KW-0808">Transferase</keyword>
<dbReference type="PROSITE" id="PS50112">
    <property type="entry name" value="PAS"/>
    <property type="match status" value="1"/>
</dbReference>
<evidence type="ECO:0000256" key="11">
    <source>
        <dbReference type="ARBA" id="ARBA00022741"/>
    </source>
</evidence>
<keyword evidence="10" id="KW-0677">Repeat</keyword>
<dbReference type="GO" id="GO:0016020">
    <property type="term" value="C:membrane"/>
    <property type="evidence" value="ECO:0007669"/>
    <property type="project" value="UniProtKB-SubCell"/>
</dbReference>
<dbReference type="PROSITE" id="PS50113">
    <property type="entry name" value="PAC"/>
    <property type="match status" value="1"/>
</dbReference>
<dbReference type="SUPFAM" id="SSF55785">
    <property type="entry name" value="PYP-like sensor domain (PAS domain)"/>
    <property type="match status" value="1"/>
</dbReference>
<evidence type="ECO:0000256" key="9">
    <source>
        <dbReference type="ARBA" id="ARBA00022692"/>
    </source>
</evidence>
<dbReference type="InterPro" id="IPR000700">
    <property type="entry name" value="PAS-assoc_C"/>
</dbReference>
<dbReference type="GO" id="GO:0004673">
    <property type="term" value="F:protein histidine kinase activity"/>
    <property type="evidence" value="ECO:0007669"/>
    <property type="project" value="UniProtKB-EC"/>
</dbReference>
<keyword evidence="6" id="KW-0285">Flavoprotein</keyword>
<keyword evidence="5" id="KW-0597">Phosphoprotein</keyword>
<dbReference type="InterPro" id="IPR000014">
    <property type="entry name" value="PAS"/>
</dbReference>
<dbReference type="AlphaFoldDB" id="A0A327KTC8"/>
<evidence type="ECO:0000256" key="13">
    <source>
        <dbReference type="ARBA" id="ARBA00022840"/>
    </source>
</evidence>
<comment type="subcellular location">
    <subcellularLocation>
        <location evidence="2">Membrane</location>
    </subcellularLocation>
</comment>
<feature type="domain" description="PAS" evidence="17">
    <location>
        <begin position="341"/>
        <end position="417"/>
    </location>
</feature>
<evidence type="ECO:0000256" key="5">
    <source>
        <dbReference type="ARBA" id="ARBA00022553"/>
    </source>
</evidence>
<dbReference type="PANTHER" id="PTHR41523:SF8">
    <property type="entry name" value="ETHYLENE RESPONSE SENSOR PROTEIN"/>
    <property type="match status" value="1"/>
</dbReference>
<comment type="caution">
    <text evidence="20">The sequence shown here is derived from an EMBL/GenBank/DDBJ whole genome shotgun (WGS) entry which is preliminary data.</text>
</comment>
<dbReference type="Gene3D" id="3.30.450.20">
    <property type="entry name" value="PAS domain"/>
    <property type="match status" value="1"/>
</dbReference>
<evidence type="ECO:0000256" key="7">
    <source>
        <dbReference type="ARBA" id="ARBA00022643"/>
    </source>
</evidence>
<organism evidence="20 21">
    <name type="scientific">Rhodoplanes elegans</name>
    <dbReference type="NCBI Taxonomy" id="29408"/>
    <lineage>
        <taxon>Bacteria</taxon>
        <taxon>Pseudomonadati</taxon>
        <taxon>Pseudomonadota</taxon>
        <taxon>Alphaproteobacteria</taxon>
        <taxon>Hyphomicrobiales</taxon>
        <taxon>Nitrobacteraceae</taxon>
        <taxon>Rhodoplanes</taxon>
    </lineage>
</organism>
<keyword evidence="16" id="KW-0472">Membrane</keyword>
<evidence type="ECO:0000256" key="2">
    <source>
        <dbReference type="ARBA" id="ARBA00004370"/>
    </source>
</evidence>
<evidence type="ECO:0000259" key="17">
    <source>
        <dbReference type="PROSITE" id="PS50112"/>
    </source>
</evidence>
<accession>A0A327KTC8</accession>
<feature type="domain" description="PAC" evidence="18">
    <location>
        <begin position="421"/>
        <end position="473"/>
    </location>
</feature>
<keyword evidence="9" id="KW-0812">Transmembrane</keyword>
<name>A0A327KTC8_9BRAD</name>
<dbReference type="EMBL" id="NPEU01000005">
    <property type="protein sequence ID" value="RAI42069.1"/>
    <property type="molecule type" value="Genomic_DNA"/>
</dbReference>
<keyword evidence="15" id="KW-0843">Virulence</keyword>
<dbReference type="Pfam" id="PF03924">
    <property type="entry name" value="CHASE"/>
    <property type="match status" value="1"/>
</dbReference>
<dbReference type="PANTHER" id="PTHR41523">
    <property type="entry name" value="TWO-COMPONENT SYSTEM SENSOR PROTEIN"/>
    <property type="match status" value="1"/>
</dbReference>
<sequence>MFNRSVWISGGILLCGVALTTLTATALVRSHEAVVQSQRERAASGYAELLRNHLQNRETIARTVAATFYPPESFQPGALAPLRNRLLVLLPHINSIVWIPRISPGDIPAFLAAARIAYPAAGLMGPGRAPAPPEALKSDFYAVLDIEPSTPANLSSLGLVISSLPGPGAALQKAAARSDIVATPPLELVQLPGVLSIVAYVPLRKAGEEKGPLVGYLGFGYRLDRLIGSVLNDVIGPDEGLRVRDMEAAHSGDLYRTGRINQTGDDIRVPISFAGRNWELTYSGRGPTVSRSPLPWLAYMSGGAFVSLLLATAFFAVTRSSERLQAEKTARERAMRELAMSEARATTVLRHAPVAILIAEAPTGRIVYGNDSVEKICGYDFSDFQSVQDYGKQQAFHPDGRPYHASEWPLARAITQGEIVEAEEIGITRSDGSRAFISVNAAPIRDEQGNIISAVVAFVDITERRRRDVEKTEEEEKRQLVMRELTHRIKNLFAVVQAMVRQIARNSDSVRAFEDGFTGRLQALSFAHDLLVGQNWQGAPIEDVIRAQLRAFLDGAFSRVSLQGPPLWVNPAAAQHLGLAMFELATNAAKYGALSTQEGTVSVEWTDPADGFRIVTTHPFGAAVNIVAARSSAPRLSVARMASRAPMARRRAVSSTDRTSA</sequence>
<dbReference type="InterPro" id="IPR035965">
    <property type="entry name" value="PAS-like_dom_sf"/>
</dbReference>
<evidence type="ECO:0000256" key="6">
    <source>
        <dbReference type="ARBA" id="ARBA00022630"/>
    </source>
</evidence>
<keyword evidence="11" id="KW-0547">Nucleotide-binding</keyword>
<dbReference type="Pfam" id="PF13426">
    <property type="entry name" value="PAS_9"/>
    <property type="match status" value="1"/>
</dbReference>
<proteinExistence type="predicted"/>
<protein>
    <recommendedName>
        <fullName evidence="4">Blue-light-activated histidine kinase</fullName>
        <ecNumber evidence="3">2.7.13.3</ecNumber>
    </recommendedName>
</protein>
<reference evidence="20 21" key="1">
    <citation type="submission" date="2017-07" db="EMBL/GenBank/DDBJ databases">
        <title>Draft Genome Sequences of Select Purple Nonsulfur Bacteria.</title>
        <authorList>
            <person name="Lasarre B."/>
            <person name="Mckinlay J.B."/>
        </authorList>
    </citation>
    <scope>NUCLEOTIDE SEQUENCE [LARGE SCALE GENOMIC DNA]</scope>
    <source>
        <strain evidence="20 21">DSM 11907</strain>
    </source>
</reference>
<dbReference type="NCBIfam" id="TIGR00229">
    <property type="entry name" value="sensory_box"/>
    <property type="match status" value="1"/>
</dbReference>
<dbReference type="GO" id="GO:0007165">
    <property type="term" value="P:signal transduction"/>
    <property type="evidence" value="ECO:0007669"/>
    <property type="project" value="UniProtKB-ARBA"/>
</dbReference>
<evidence type="ECO:0000313" key="20">
    <source>
        <dbReference type="EMBL" id="RAI42069.1"/>
    </source>
</evidence>
<keyword evidence="21" id="KW-1185">Reference proteome</keyword>
<evidence type="ECO:0000259" key="18">
    <source>
        <dbReference type="PROSITE" id="PS50113"/>
    </source>
</evidence>
<evidence type="ECO:0000256" key="15">
    <source>
        <dbReference type="ARBA" id="ARBA00023026"/>
    </source>
</evidence>
<feature type="non-terminal residue" evidence="20">
    <location>
        <position position="661"/>
    </location>
</feature>
<keyword evidence="14" id="KW-1133">Transmembrane helix</keyword>